<gene>
    <name evidence="2" type="ORF">AMATHDRAFT_5955</name>
</gene>
<protein>
    <submittedName>
        <fullName evidence="2">Uncharacterized protein</fullName>
    </submittedName>
</protein>
<feature type="region of interest" description="Disordered" evidence="1">
    <location>
        <begin position="379"/>
        <end position="410"/>
    </location>
</feature>
<name>A0A2A9NKL2_9AGAR</name>
<feature type="compositionally biased region" description="Polar residues" evidence="1">
    <location>
        <begin position="885"/>
        <end position="895"/>
    </location>
</feature>
<feature type="compositionally biased region" description="Low complexity" evidence="1">
    <location>
        <begin position="379"/>
        <end position="390"/>
    </location>
</feature>
<feature type="compositionally biased region" description="Low complexity" evidence="1">
    <location>
        <begin position="186"/>
        <end position="198"/>
    </location>
</feature>
<dbReference type="AlphaFoldDB" id="A0A2A9NKL2"/>
<feature type="compositionally biased region" description="Low complexity" evidence="1">
    <location>
        <begin position="63"/>
        <end position="74"/>
    </location>
</feature>
<feature type="compositionally biased region" description="Basic residues" evidence="1">
    <location>
        <begin position="729"/>
        <end position="744"/>
    </location>
</feature>
<feature type="compositionally biased region" description="Basic and acidic residues" evidence="1">
    <location>
        <begin position="896"/>
        <end position="907"/>
    </location>
</feature>
<sequence>MPPVLASPPSSPPPPPPEMPTNLHQKTRSKRDTVFSLAEFRELVSAALDINSDRIPDLTLAISPETPSTSFSFSRHNQQQPLFSPPAGCGSPSPSLSAHRRPQPPPTPAIPMDSIDLGRGSCISSLVRCSPISGTSPAPNNPSLLNPPPALSVSPATPMSPSKPRQVLDRLKHQASVLVSRTRTISTSSNKRQSSRSTLAPLIHTTSPGNDADDRFLKPIPIVSISACYKNNVHLRSAVSLLDVSQYNNALSPNNNSMFSLATNTPDFYDDESDFVPYLPLACQYERAFHRSPSLPSLVMSTPSGSRPGTASSRTSSSRLVAFPVPHRPNSSDSKRSGSSSSPRMERDLRLQALDPHHTARRRTLSAATTSTVTTFTTITTVTDPSSPVTPRSPPFISDARTSQGLDGGRSMSIDTLDSEVSVGTSVDSFGMQRLSGVGVDVYDEDQDPFAKGSVQVVRTKSRSKMPLQLYNSNLNPSTIFSDQDARENKQDITTHHNNNIYNDTTSAAANTRILNITNHHHHHHCKEMTSSSSLSPHSILRSHMRTTRSPRNSVSPTPISRMKKTPVVFPEMPWVKMDDEEVYQERKRKEEVKKEEVEERDEWTLGLGSGNVKVSRGMKGEEESEALVDITSGGEEDEAGVDGKRELVELRERKIKISDIVPVGFERGRSQRVGRRSVPQLRVTPVIEAPELPRERVCTAPGGVDDDWTLSLPLYRVSDVPHVDGKPKNGRRASHSPKNKVRGSPRAGTELESRRRRTTSCYPFSGGAFSTITSRQSTKSAVSVASSISSLQSLQSNVASARRVSAASTLTVTPTTMPPSSFTRCSPSVIRNSLSPPTTSASCRSSVSLVSAVSTDSNYSNESGGSRLSTITSSTTTVVPGTWQREQMSRAQSIRSHDQESRRDSTEVAELPRNTEEAETSSVLGTRKLLVERRLLPVGREAEVRARTVSLGGRKREGAAAAACGSRSGSPFATLSKGWRERERARYSTQSVVGQLGMFAGGSGSGFIGGDGFLCGGIGGRRFNDDASSFSGTYYSARSSFSLSG</sequence>
<keyword evidence="3" id="KW-1185">Reference proteome</keyword>
<feature type="region of interest" description="Disordered" evidence="1">
    <location>
        <begin position="856"/>
        <end position="921"/>
    </location>
</feature>
<dbReference type="EMBL" id="KZ302069">
    <property type="protein sequence ID" value="PFH48286.1"/>
    <property type="molecule type" value="Genomic_DNA"/>
</dbReference>
<feature type="region of interest" description="Disordered" evidence="1">
    <location>
        <begin position="54"/>
        <end position="115"/>
    </location>
</feature>
<feature type="compositionally biased region" description="Low complexity" evidence="1">
    <location>
        <begin position="856"/>
        <end position="878"/>
    </location>
</feature>
<proteinExistence type="predicted"/>
<organism evidence="2 3">
    <name type="scientific">Amanita thiersii Skay4041</name>
    <dbReference type="NCBI Taxonomy" id="703135"/>
    <lineage>
        <taxon>Eukaryota</taxon>
        <taxon>Fungi</taxon>
        <taxon>Dikarya</taxon>
        <taxon>Basidiomycota</taxon>
        <taxon>Agaricomycotina</taxon>
        <taxon>Agaricomycetes</taxon>
        <taxon>Agaricomycetidae</taxon>
        <taxon>Agaricales</taxon>
        <taxon>Pluteineae</taxon>
        <taxon>Amanitaceae</taxon>
        <taxon>Amanita</taxon>
    </lineage>
</organism>
<feature type="compositionally biased region" description="Pro residues" evidence="1">
    <location>
        <begin position="1"/>
        <end position="19"/>
    </location>
</feature>
<accession>A0A2A9NKL2</accession>
<feature type="compositionally biased region" description="Polar residues" evidence="1">
    <location>
        <begin position="300"/>
        <end position="319"/>
    </location>
</feature>
<evidence type="ECO:0000256" key="1">
    <source>
        <dbReference type="SAM" id="MobiDB-lite"/>
    </source>
</evidence>
<evidence type="ECO:0000313" key="2">
    <source>
        <dbReference type="EMBL" id="PFH48286.1"/>
    </source>
</evidence>
<feature type="compositionally biased region" description="Low complexity" evidence="1">
    <location>
        <begin position="85"/>
        <end position="97"/>
    </location>
</feature>
<reference evidence="2 3" key="1">
    <citation type="submission" date="2014-02" db="EMBL/GenBank/DDBJ databases">
        <title>Transposable element dynamics among asymbiotic and ectomycorrhizal Amanita fungi.</title>
        <authorList>
            <consortium name="DOE Joint Genome Institute"/>
            <person name="Hess J."/>
            <person name="Skrede I."/>
            <person name="Wolfe B."/>
            <person name="LaButti K."/>
            <person name="Ohm R.A."/>
            <person name="Grigoriev I.V."/>
            <person name="Pringle A."/>
        </authorList>
    </citation>
    <scope>NUCLEOTIDE SEQUENCE [LARGE SCALE GENOMIC DNA]</scope>
    <source>
        <strain evidence="2 3">SKay4041</strain>
    </source>
</reference>
<feature type="region of interest" description="Disordered" evidence="1">
    <location>
        <begin position="133"/>
        <end position="166"/>
    </location>
</feature>
<feature type="region of interest" description="Disordered" evidence="1">
    <location>
        <begin position="1"/>
        <end position="31"/>
    </location>
</feature>
<dbReference type="OrthoDB" id="3064778at2759"/>
<feature type="region of interest" description="Disordered" evidence="1">
    <location>
        <begin position="181"/>
        <end position="207"/>
    </location>
</feature>
<feature type="region of interest" description="Disordered" evidence="1">
    <location>
        <begin position="300"/>
        <end position="345"/>
    </location>
</feature>
<feature type="region of interest" description="Disordered" evidence="1">
    <location>
        <begin position="720"/>
        <end position="758"/>
    </location>
</feature>
<evidence type="ECO:0000313" key="3">
    <source>
        <dbReference type="Proteomes" id="UP000242287"/>
    </source>
</evidence>
<dbReference type="Proteomes" id="UP000242287">
    <property type="component" value="Unassembled WGS sequence"/>
</dbReference>